<feature type="transmembrane region" description="Helical" evidence="1">
    <location>
        <begin position="20"/>
        <end position="44"/>
    </location>
</feature>
<evidence type="ECO:0000313" key="2">
    <source>
        <dbReference type="EMBL" id="PHU36158.1"/>
    </source>
</evidence>
<dbReference type="AlphaFoldDB" id="A0A2G3DYN7"/>
<comment type="caution">
    <text evidence="2">The sequence shown here is derived from an EMBL/GenBank/DDBJ whole genome shotgun (WGS) entry which is preliminary data.</text>
</comment>
<dbReference type="EMBL" id="PDYF01000006">
    <property type="protein sequence ID" value="PHU36158.1"/>
    <property type="molecule type" value="Genomic_DNA"/>
</dbReference>
<protein>
    <recommendedName>
        <fullName evidence="4">Glycosyltransferase RgtA/B/C/D-like domain-containing protein</fullName>
    </recommendedName>
</protein>
<evidence type="ECO:0000256" key="1">
    <source>
        <dbReference type="SAM" id="Phobius"/>
    </source>
</evidence>
<keyword evidence="1" id="KW-0472">Membrane</keyword>
<gene>
    <name evidence="2" type="ORF">CSX01_01215</name>
</gene>
<feature type="transmembrane region" description="Helical" evidence="1">
    <location>
        <begin position="340"/>
        <end position="361"/>
    </location>
</feature>
<keyword evidence="1" id="KW-1133">Transmembrane helix</keyword>
<feature type="transmembrane region" description="Helical" evidence="1">
    <location>
        <begin position="96"/>
        <end position="117"/>
    </location>
</feature>
<sequence>MYKKFDKVFEEAKNNNLYSVLVLLALASFAIAIYYLFTYGIAYLHADVSISYRYARAMEWSKNLFPPEWKFVNSEVYTFRVTPVAAFISLIVKDQVVGRVVADVIFLIFTLAGILFLFKKQFKTKGASIVILIFILFLGGIETRNMILNEGTYMSEMLAITLSVPLVYFYLSENAVNGENRKRVYITSLILYCLLVFVMIAGGVRYIAEQVLPMAAAICIYQFLKRKEIKNVMKEVAVPLVGLFVSAGLGWCVYKWICSTHFMNTGGMDAMVFPHSFAVLFENIKMTILQMLKCFGFVEDAIIASGAGVLNIISIITVLTVCIIIPIMQLIKFPKESDNVKFFIVFAVCHNATLLGVAILLGKNIERYLLSSIYVFILVSARFIYEYYIKENRFKYIAICIIAVLSLIEATHMIKITRGWDDIYASHMRVVKELEDRGYEKGYGGYWTALMYEVYANGDITFGEVDIRKKAQPWTWNIDFSVYGKKSDTSFLMLTEKELNLMEKELDSYFGEAKEYFVVDDVYLFDYTNLSYYIGDLYIYGYDYDIYENFADGFADGVVTAKDLYFAEGGMIYEDGSCYVYSLGRLMGPYTRIEKGSYEVVYNGENVDELLVDIQSAQNPTDISYEIVEVTDSQIVVNLTVNKTIDDIDFCAIVVGENPVKFEGITVNKI</sequence>
<keyword evidence="1" id="KW-0812">Transmembrane</keyword>
<reference evidence="2 3" key="2">
    <citation type="submission" date="2017-10" db="EMBL/GenBank/DDBJ databases">
        <authorList>
            <person name="Banno H."/>
            <person name="Chua N.-H."/>
        </authorList>
    </citation>
    <scope>NUCLEOTIDE SEQUENCE [LARGE SCALE GENOMIC DNA]</scope>
    <source>
        <strain evidence="2 3">JK626</strain>
    </source>
</reference>
<name>A0A2G3DYN7_9FIRM</name>
<feature type="transmembrane region" description="Helical" evidence="1">
    <location>
        <begin position="153"/>
        <end position="171"/>
    </location>
</feature>
<feature type="transmembrane region" description="Helical" evidence="1">
    <location>
        <begin position="368"/>
        <end position="388"/>
    </location>
</feature>
<feature type="transmembrane region" description="Helical" evidence="1">
    <location>
        <begin position="183"/>
        <end position="201"/>
    </location>
</feature>
<dbReference type="RefSeq" id="WP_099391133.1">
    <property type="nucleotide sequence ID" value="NZ_PDYF01000006.1"/>
</dbReference>
<reference evidence="2 3" key="1">
    <citation type="submission" date="2017-10" db="EMBL/GenBank/DDBJ databases">
        <title>Resolving the taxonomy of Roseburia spp., Eubacterium rectale and Agathobacter spp. through phylogenomic analysis.</title>
        <authorList>
            <person name="Sheridan P.O."/>
            <person name="Walker A.W."/>
            <person name="Duncan S.H."/>
            <person name="Scott K.P."/>
            <person name="Toole P.W.O."/>
            <person name="Luis P."/>
            <person name="Flint H.J."/>
        </authorList>
    </citation>
    <scope>NUCLEOTIDE SEQUENCE [LARGE SCALE GENOMIC DNA]</scope>
    <source>
        <strain evidence="2 3">JK626</strain>
    </source>
</reference>
<dbReference type="Proteomes" id="UP000225889">
    <property type="component" value="Unassembled WGS sequence"/>
</dbReference>
<feature type="transmembrane region" description="Helical" evidence="1">
    <location>
        <begin position="129"/>
        <end position="147"/>
    </location>
</feature>
<proteinExistence type="predicted"/>
<evidence type="ECO:0008006" key="4">
    <source>
        <dbReference type="Google" id="ProtNLM"/>
    </source>
</evidence>
<accession>A0A2G3DYN7</accession>
<evidence type="ECO:0000313" key="3">
    <source>
        <dbReference type="Proteomes" id="UP000225889"/>
    </source>
</evidence>
<feature type="transmembrane region" description="Helical" evidence="1">
    <location>
        <begin position="236"/>
        <end position="257"/>
    </location>
</feature>
<feature type="transmembrane region" description="Helical" evidence="1">
    <location>
        <begin position="302"/>
        <end position="328"/>
    </location>
</feature>
<organism evidence="2 3">
    <name type="scientific">Pseudobutyrivibrio ruminis</name>
    <dbReference type="NCBI Taxonomy" id="46206"/>
    <lineage>
        <taxon>Bacteria</taxon>
        <taxon>Bacillati</taxon>
        <taxon>Bacillota</taxon>
        <taxon>Clostridia</taxon>
        <taxon>Lachnospirales</taxon>
        <taxon>Lachnospiraceae</taxon>
        <taxon>Pseudobutyrivibrio</taxon>
    </lineage>
</organism>